<evidence type="ECO:0000313" key="1">
    <source>
        <dbReference type="EMBL" id="MET4756988.1"/>
    </source>
</evidence>
<keyword evidence="2" id="KW-1185">Reference proteome</keyword>
<protein>
    <recommendedName>
        <fullName evidence="3">HTH marR-type domain-containing protein</fullName>
    </recommendedName>
</protein>
<comment type="caution">
    <text evidence="1">The sequence shown here is derived from an EMBL/GenBank/DDBJ whole genome shotgun (WGS) entry which is preliminary data.</text>
</comment>
<accession>A0ABV2SJ63</accession>
<gene>
    <name evidence="1" type="ORF">V5J35_002180</name>
</gene>
<evidence type="ECO:0000313" key="2">
    <source>
        <dbReference type="Proteomes" id="UP001549366"/>
    </source>
</evidence>
<dbReference type="Proteomes" id="UP001549366">
    <property type="component" value="Unassembled WGS sequence"/>
</dbReference>
<proteinExistence type="predicted"/>
<sequence>MEYTTLNRLARRYPTLDLQSLQILALVADWQGVTMADLAEELDTTHHYYIHPVPCLHAGPGQKRTREKRHEFAAG</sequence>
<dbReference type="EMBL" id="JBEWTB010000002">
    <property type="protein sequence ID" value="MET4756988.1"/>
    <property type="molecule type" value="Genomic_DNA"/>
</dbReference>
<name>A0ABV2SJ63_9GAMM</name>
<reference evidence="1 2" key="1">
    <citation type="submission" date="2024-06" db="EMBL/GenBank/DDBJ databases">
        <title>Genomic Encyclopedia of Type Strains, Phase V (KMG-V): Genome sequencing to study the core and pangenomes of soil and plant-associated prokaryotes.</title>
        <authorList>
            <person name="Whitman W."/>
        </authorList>
    </citation>
    <scope>NUCLEOTIDE SEQUENCE [LARGE SCALE GENOMIC DNA]</scope>
    <source>
        <strain evidence="1 2">NE40</strain>
    </source>
</reference>
<evidence type="ECO:0008006" key="3">
    <source>
        <dbReference type="Google" id="ProtNLM"/>
    </source>
</evidence>
<organism evidence="1 2">
    <name type="scientific">Endozoicomonas lisbonensis</name>
    <dbReference type="NCBI Taxonomy" id="3120522"/>
    <lineage>
        <taxon>Bacteria</taxon>
        <taxon>Pseudomonadati</taxon>
        <taxon>Pseudomonadota</taxon>
        <taxon>Gammaproteobacteria</taxon>
        <taxon>Oceanospirillales</taxon>
        <taxon>Endozoicomonadaceae</taxon>
        <taxon>Endozoicomonas</taxon>
    </lineage>
</organism>
<dbReference type="RefSeq" id="WP_354016348.1">
    <property type="nucleotide sequence ID" value="NZ_JBEWTB010000002.1"/>
</dbReference>